<dbReference type="PANTHER" id="PTHR24421:SF61">
    <property type="entry name" value="OXYGEN SENSOR HISTIDINE KINASE NREB"/>
    <property type="match status" value="1"/>
</dbReference>
<feature type="transmembrane region" description="Helical" evidence="4">
    <location>
        <begin position="148"/>
        <end position="165"/>
    </location>
</feature>
<feature type="domain" description="DUF5931" evidence="6">
    <location>
        <begin position="8"/>
        <end position="164"/>
    </location>
</feature>
<feature type="transmembrane region" description="Helical" evidence="4">
    <location>
        <begin position="97"/>
        <end position="115"/>
    </location>
</feature>
<gene>
    <name evidence="7" type="ORF">GCM10010171_09880</name>
</gene>
<sequence>MSRKDPLTPLWRAAVLLRIITLGFAAGVVAAHHGEYADTALAWATIGLMACWTAATSWYYLRPRPSAWFTAVDLAVCCGIMALSPLVLTAHQLRVEVVPLVTTVWVTAVVAVGAVRGGTVGGTAFGAVVGLLNYAVRGYVDTDLTRDMVLLVGVGFVLGLAATTSRRSAERLERALRVEAATAERERLARSIHDGVLQVLARVGKRGRELGGEAAELAELAGRQEIALRALVAAAPLDSGAEEVDLRGMLQVLATDRVQVSVPATPVVVSGEVAAELSNLVREALANVERHAGAAARAWVLLEDLGGEVVLSIRDDGVGIPAARLAEAAAQGRMGVARSIRGRVAELGGTVTLDTAPDEGTEWEVRVPRRTGKRGSG</sequence>
<feature type="domain" description="Histidine kinase/HSP90-like ATPase" evidence="5">
    <location>
        <begin position="275"/>
        <end position="370"/>
    </location>
</feature>
<dbReference type="RefSeq" id="WP_189209047.1">
    <property type="nucleotide sequence ID" value="NZ_BMRB01000001.1"/>
</dbReference>
<evidence type="ECO:0000256" key="1">
    <source>
        <dbReference type="ARBA" id="ARBA00022679"/>
    </source>
</evidence>
<keyword evidence="1" id="KW-0808">Transferase</keyword>
<keyword evidence="3" id="KW-0902">Two-component regulatory system</keyword>
<dbReference type="NCBIfam" id="NF047322">
    <property type="entry name" value="HK_morpho_MacS"/>
    <property type="match status" value="1"/>
</dbReference>
<dbReference type="InterPro" id="IPR045975">
    <property type="entry name" value="DUF5931"/>
</dbReference>
<dbReference type="PANTHER" id="PTHR24421">
    <property type="entry name" value="NITRATE/NITRITE SENSOR PROTEIN NARX-RELATED"/>
    <property type="match status" value="1"/>
</dbReference>
<feature type="transmembrane region" description="Helical" evidence="4">
    <location>
        <begin position="68"/>
        <end position="91"/>
    </location>
</feature>
<evidence type="ECO:0000256" key="3">
    <source>
        <dbReference type="ARBA" id="ARBA00023012"/>
    </source>
</evidence>
<protein>
    <submittedName>
        <fullName evidence="7">Histidine kinase</fullName>
    </submittedName>
</protein>
<dbReference type="AlphaFoldDB" id="A0A918G4L2"/>
<comment type="caution">
    <text evidence="7">The sequence shown here is derived from an EMBL/GenBank/DDBJ whole genome shotgun (WGS) entry which is preliminary data.</text>
</comment>
<keyword evidence="4" id="KW-0472">Membrane</keyword>
<organism evidence="7 8">
    <name type="scientific">Actinokineospora fastidiosa</name>
    <dbReference type="NCBI Taxonomy" id="1816"/>
    <lineage>
        <taxon>Bacteria</taxon>
        <taxon>Bacillati</taxon>
        <taxon>Actinomycetota</taxon>
        <taxon>Actinomycetes</taxon>
        <taxon>Pseudonocardiales</taxon>
        <taxon>Pseudonocardiaceae</taxon>
        <taxon>Actinokineospora</taxon>
    </lineage>
</organism>
<evidence type="ECO:0000313" key="7">
    <source>
        <dbReference type="EMBL" id="GGS19313.1"/>
    </source>
</evidence>
<evidence type="ECO:0000256" key="4">
    <source>
        <dbReference type="SAM" id="Phobius"/>
    </source>
</evidence>
<evidence type="ECO:0000259" key="6">
    <source>
        <dbReference type="Pfam" id="PF19354"/>
    </source>
</evidence>
<dbReference type="Pfam" id="PF19354">
    <property type="entry name" value="DUF5931"/>
    <property type="match status" value="1"/>
</dbReference>
<evidence type="ECO:0000313" key="8">
    <source>
        <dbReference type="Proteomes" id="UP000660680"/>
    </source>
</evidence>
<proteinExistence type="predicted"/>
<dbReference type="Pfam" id="PF02518">
    <property type="entry name" value="HATPase_c"/>
    <property type="match status" value="1"/>
</dbReference>
<dbReference type="Gene3D" id="3.30.565.10">
    <property type="entry name" value="Histidine kinase-like ATPase, C-terminal domain"/>
    <property type="match status" value="1"/>
</dbReference>
<dbReference type="CDD" id="cd16917">
    <property type="entry name" value="HATPase_UhpB-NarQ-NarX-like"/>
    <property type="match status" value="1"/>
</dbReference>
<accession>A0A918G4L2</accession>
<evidence type="ECO:0000259" key="5">
    <source>
        <dbReference type="Pfam" id="PF02518"/>
    </source>
</evidence>
<feature type="transmembrane region" description="Helical" evidence="4">
    <location>
        <begin position="120"/>
        <end position="136"/>
    </location>
</feature>
<name>A0A918G4L2_9PSEU</name>
<evidence type="ECO:0000256" key="2">
    <source>
        <dbReference type="ARBA" id="ARBA00022777"/>
    </source>
</evidence>
<dbReference type="GO" id="GO:0016301">
    <property type="term" value="F:kinase activity"/>
    <property type="evidence" value="ECO:0007669"/>
    <property type="project" value="UniProtKB-KW"/>
</dbReference>
<feature type="transmembrane region" description="Helical" evidence="4">
    <location>
        <begin position="40"/>
        <end position="61"/>
    </location>
</feature>
<reference evidence="7" key="1">
    <citation type="journal article" date="2014" name="Int. J. Syst. Evol. Microbiol.">
        <title>Complete genome sequence of Corynebacterium casei LMG S-19264T (=DSM 44701T), isolated from a smear-ripened cheese.</title>
        <authorList>
            <consortium name="US DOE Joint Genome Institute (JGI-PGF)"/>
            <person name="Walter F."/>
            <person name="Albersmeier A."/>
            <person name="Kalinowski J."/>
            <person name="Ruckert C."/>
        </authorList>
    </citation>
    <scope>NUCLEOTIDE SEQUENCE</scope>
    <source>
        <strain evidence="7">JCM 3276</strain>
    </source>
</reference>
<dbReference type="GO" id="GO:0000160">
    <property type="term" value="P:phosphorelay signal transduction system"/>
    <property type="evidence" value="ECO:0007669"/>
    <property type="project" value="UniProtKB-KW"/>
</dbReference>
<keyword evidence="2 7" id="KW-0418">Kinase</keyword>
<dbReference type="SUPFAM" id="SSF55874">
    <property type="entry name" value="ATPase domain of HSP90 chaperone/DNA topoisomerase II/histidine kinase"/>
    <property type="match status" value="1"/>
</dbReference>
<keyword evidence="4" id="KW-1133">Transmembrane helix</keyword>
<reference evidence="7" key="2">
    <citation type="submission" date="2020-09" db="EMBL/GenBank/DDBJ databases">
        <authorList>
            <person name="Sun Q."/>
            <person name="Ohkuma M."/>
        </authorList>
    </citation>
    <scope>NUCLEOTIDE SEQUENCE</scope>
    <source>
        <strain evidence="7">JCM 3276</strain>
    </source>
</reference>
<dbReference type="InterPro" id="IPR003594">
    <property type="entry name" value="HATPase_dom"/>
</dbReference>
<dbReference type="EMBL" id="BMRB01000001">
    <property type="protein sequence ID" value="GGS19313.1"/>
    <property type="molecule type" value="Genomic_DNA"/>
</dbReference>
<dbReference type="InterPro" id="IPR036890">
    <property type="entry name" value="HATPase_C_sf"/>
</dbReference>
<keyword evidence="4" id="KW-0812">Transmembrane</keyword>
<dbReference type="InterPro" id="IPR050482">
    <property type="entry name" value="Sensor_HK_TwoCompSys"/>
</dbReference>
<dbReference type="Proteomes" id="UP000660680">
    <property type="component" value="Unassembled WGS sequence"/>
</dbReference>
<keyword evidence="8" id="KW-1185">Reference proteome</keyword>